<gene>
    <name evidence="1" type="ORF">P174DRAFT_369827</name>
</gene>
<comment type="caution">
    <text evidence="1">The sequence shown here is derived from an EMBL/GenBank/DDBJ whole genome shotgun (WGS) entry which is preliminary data.</text>
</comment>
<evidence type="ECO:0000313" key="2">
    <source>
        <dbReference type="Proteomes" id="UP000234474"/>
    </source>
</evidence>
<dbReference type="AlphaFoldDB" id="A0A2I1C7F0"/>
<proteinExistence type="predicted"/>
<organism evidence="1 2">
    <name type="scientific">Aspergillus novofumigatus (strain IBT 16806)</name>
    <dbReference type="NCBI Taxonomy" id="1392255"/>
    <lineage>
        <taxon>Eukaryota</taxon>
        <taxon>Fungi</taxon>
        <taxon>Dikarya</taxon>
        <taxon>Ascomycota</taxon>
        <taxon>Pezizomycotina</taxon>
        <taxon>Eurotiomycetes</taxon>
        <taxon>Eurotiomycetidae</taxon>
        <taxon>Eurotiales</taxon>
        <taxon>Aspergillaceae</taxon>
        <taxon>Aspergillus</taxon>
        <taxon>Aspergillus subgen. Fumigati</taxon>
    </lineage>
</organism>
<reference evidence="2" key="1">
    <citation type="journal article" date="2018" name="Proc. Natl. Acad. Sci. U.S.A.">
        <title>Linking secondary metabolites to gene clusters through genome sequencing of six diverse Aspergillus species.</title>
        <authorList>
            <person name="Kaerboelling I."/>
            <person name="Vesth T.C."/>
            <person name="Frisvad J.C."/>
            <person name="Nybo J.L."/>
            <person name="Theobald S."/>
            <person name="Kuo A."/>
            <person name="Bowyer P."/>
            <person name="Matsuda Y."/>
            <person name="Mondo S."/>
            <person name="Lyhne E.K."/>
            <person name="Kogle M.E."/>
            <person name="Clum A."/>
            <person name="Lipzen A."/>
            <person name="Salamov A."/>
            <person name="Ngan C.Y."/>
            <person name="Daum C."/>
            <person name="Chiniquy J."/>
            <person name="Barry K."/>
            <person name="LaButti K."/>
            <person name="Haridas S."/>
            <person name="Simmons B.A."/>
            <person name="Magnuson J.K."/>
            <person name="Mortensen U.H."/>
            <person name="Larsen T.O."/>
            <person name="Grigoriev I.V."/>
            <person name="Baker S.E."/>
            <person name="Andersen M.R."/>
        </authorList>
    </citation>
    <scope>NUCLEOTIDE SEQUENCE [LARGE SCALE GENOMIC DNA]</scope>
    <source>
        <strain evidence="2">IBT 16806</strain>
    </source>
</reference>
<name>A0A2I1C7F0_ASPN1</name>
<accession>A0A2I1C7F0</accession>
<dbReference type="EMBL" id="MSZS01000004">
    <property type="protein sequence ID" value="PKX93543.1"/>
    <property type="molecule type" value="Genomic_DNA"/>
</dbReference>
<dbReference type="VEuPathDB" id="FungiDB:P174DRAFT_369827"/>
<feature type="non-terminal residue" evidence="1">
    <location>
        <position position="1"/>
    </location>
</feature>
<dbReference type="Proteomes" id="UP000234474">
    <property type="component" value="Unassembled WGS sequence"/>
</dbReference>
<keyword evidence="2" id="KW-1185">Reference proteome</keyword>
<dbReference type="RefSeq" id="XP_024682138.1">
    <property type="nucleotide sequence ID" value="XM_024822298.1"/>
</dbReference>
<evidence type="ECO:0000313" key="1">
    <source>
        <dbReference type="EMBL" id="PKX93543.1"/>
    </source>
</evidence>
<dbReference type="GeneID" id="36529624"/>
<sequence>YIIYIHDIMWPFPKTTLSPKLMVIKYLFIADNLNFSAKSPIKKEKELVLHFRTLDEIGEESDLECIYINNIVSADTKQD</sequence>
<protein>
    <submittedName>
        <fullName evidence="1">Uncharacterized protein</fullName>
    </submittedName>
</protein>